<evidence type="ECO:0000313" key="5">
    <source>
        <dbReference type="EMBL" id="RUS97759.1"/>
    </source>
</evidence>
<keyword evidence="6" id="KW-1185">Reference proteome</keyword>
<keyword evidence="3" id="KW-0808">Transferase</keyword>
<dbReference type="Proteomes" id="UP000276103">
    <property type="component" value="Unassembled WGS sequence"/>
</dbReference>
<dbReference type="SUPFAM" id="SSF53756">
    <property type="entry name" value="UDP-Glycosyltransferase/glycogen phosphorylase"/>
    <property type="match status" value="1"/>
</dbReference>
<sequence>MKFCEKNPDGVGALKQLLSGKDINGNSGLSYLESQGYYYTSNPQEADLFISMNGQFLPQFSLRRTILIITEPYSRYSKMYSMKYKKLFGGFLGISSSSSVSDDEFYLGPQDFSSIQEFQEKPEYTLAMVHQRYKKECRNLQGDIEREKAVSFFDNVFGDDFHTYGRVWDKTLPWNNLGWKGVLKGSIMGNDKLEKLRNYKFLICFENSREDGYITEKIFSAFFSGAIPIYFGAPDISTHIPKECYLEFDGSDYDELYKRMKSITPSEFERIRNNIKTFLSSTDGAKFTSISLAKKLEFYFNRLKNVPHYPYSPQELWRKSRFILLKKFDI</sequence>
<evidence type="ECO:0000256" key="3">
    <source>
        <dbReference type="ARBA" id="ARBA00022679"/>
    </source>
</evidence>
<comment type="caution">
    <text evidence="5">The sequence shown here is derived from an EMBL/GenBank/DDBJ whole genome shotgun (WGS) entry which is preliminary data.</text>
</comment>
<dbReference type="InterPro" id="IPR001503">
    <property type="entry name" value="Glyco_trans_10"/>
</dbReference>
<gene>
    <name evidence="5" type="ORF">DSM107003_16340</name>
</gene>
<evidence type="ECO:0000259" key="4">
    <source>
        <dbReference type="Pfam" id="PF00852"/>
    </source>
</evidence>
<keyword evidence="2" id="KW-0328">Glycosyltransferase</keyword>
<accession>A0A3S1IIA2</accession>
<dbReference type="RefSeq" id="WP_127053477.1">
    <property type="nucleotide sequence ID" value="NZ_RSCM01000004.1"/>
</dbReference>
<dbReference type="InterPro" id="IPR055270">
    <property type="entry name" value="Glyco_tran_10_C"/>
</dbReference>
<evidence type="ECO:0000256" key="1">
    <source>
        <dbReference type="ARBA" id="ARBA00008919"/>
    </source>
</evidence>
<reference evidence="5 6" key="1">
    <citation type="journal article" date="2019" name="Genome Biol. Evol.">
        <title>Day and night: Metabolic profiles and evolutionary relationships of six axenic non-marine cyanobacteria.</title>
        <authorList>
            <person name="Will S.E."/>
            <person name="Henke P."/>
            <person name="Boedeker C."/>
            <person name="Huang S."/>
            <person name="Brinkmann H."/>
            <person name="Rohde M."/>
            <person name="Jarek M."/>
            <person name="Friedl T."/>
            <person name="Seufert S."/>
            <person name="Schumacher M."/>
            <person name="Overmann J."/>
            <person name="Neumann-Schaal M."/>
            <person name="Petersen J."/>
        </authorList>
    </citation>
    <scope>NUCLEOTIDE SEQUENCE [LARGE SCALE GENOMIC DNA]</scope>
    <source>
        <strain evidence="5 6">SAG 1403-4b</strain>
    </source>
</reference>
<dbReference type="Pfam" id="PF00852">
    <property type="entry name" value="Glyco_transf_10"/>
    <property type="match status" value="1"/>
</dbReference>
<dbReference type="GO" id="GO:0008417">
    <property type="term" value="F:fucosyltransferase activity"/>
    <property type="evidence" value="ECO:0007669"/>
    <property type="project" value="InterPro"/>
</dbReference>
<dbReference type="Gene3D" id="3.40.50.11660">
    <property type="entry name" value="Glycosyl transferase family 10, C-terminal domain"/>
    <property type="match status" value="1"/>
</dbReference>
<dbReference type="OrthoDB" id="9791032at2"/>
<protein>
    <recommendedName>
        <fullName evidence="4">Fucosyltransferase C-terminal domain-containing protein</fullName>
    </recommendedName>
</protein>
<evidence type="ECO:0000256" key="2">
    <source>
        <dbReference type="ARBA" id="ARBA00022676"/>
    </source>
</evidence>
<proteinExistence type="inferred from homology"/>
<dbReference type="EMBL" id="RSCM01000004">
    <property type="protein sequence ID" value="RUS97759.1"/>
    <property type="molecule type" value="Genomic_DNA"/>
</dbReference>
<feature type="domain" description="Fucosyltransferase C-terminal" evidence="4">
    <location>
        <begin position="188"/>
        <end position="263"/>
    </location>
</feature>
<dbReference type="PANTHER" id="PTHR11929">
    <property type="entry name" value="ALPHA- 1,3 -FUCOSYLTRANSFERASE"/>
    <property type="match status" value="1"/>
</dbReference>
<dbReference type="PANTHER" id="PTHR11929:SF194">
    <property type="entry name" value="ALPHA-(1,3)-FUCOSYLTRANSFERASE 10"/>
    <property type="match status" value="1"/>
</dbReference>
<evidence type="ECO:0000313" key="6">
    <source>
        <dbReference type="Proteomes" id="UP000276103"/>
    </source>
</evidence>
<dbReference type="AlphaFoldDB" id="A0A3S1IIA2"/>
<dbReference type="GO" id="GO:0016020">
    <property type="term" value="C:membrane"/>
    <property type="evidence" value="ECO:0007669"/>
    <property type="project" value="InterPro"/>
</dbReference>
<dbReference type="InterPro" id="IPR038577">
    <property type="entry name" value="GT10-like_C_sf"/>
</dbReference>
<name>A0A3S1IIA2_ANAVA</name>
<organism evidence="5 6">
    <name type="scientific">Trichormus variabilis SAG 1403-4b</name>
    <dbReference type="NCBI Taxonomy" id="447716"/>
    <lineage>
        <taxon>Bacteria</taxon>
        <taxon>Bacillati</taxon>
        <taxon>Cyanobacteriota</taxon>
        <taxon>Cyanophyceae</taxon>
        <taxon>Nostocales</taxon>
        <taxon>Nostocaceae</taxon>
        <taxon>Trichormus</taxon>
    </lineage>
</organism>
<comment type="similarity">
    <text evidence="1">Belongs to the glycosyltransferase 10 family.</text>
</comment>